<sequence length="224" mass="25218">MTSTFFLCVVAVLVVVTNAEPSTTFVDSRARTPLPSTSTPKHTLLFAKKKKKKGNRTAQTTKGFGAPPPTLEERLTSFKSRIPEDDSALCACDSGRPYTEYSAFSYRIVDYVMESTHESCRDWRQDKVAWANDLDRSGMFDSFDFVKLEHGDEEMDEFDENKGYIDFEVTLRAKDDRLDSLAGQETVISERSTFLRNPDDMTWAYASGVVRSNVVGLENTSLNS</sequence>
<keyword evidence="1" id="KW-0732">Signal</keyword>
<organism evidence="3 4">
    <name type="scientific">Thalassiosira oceanica</name>
    <name type="common">Marine diatom</name>
    <dbReference type="NCBI Taxonomy" id="159749"/>
    <lineage>
        <taxon>Eukaryota</taxon>
        <taxon>Sar</taxon>
        <taxon>Stramenopiles</taxon>
        <taxon>Ochrophyta</taxon>
        <taxon>Bacillariophyta</taxon>
        <taxon>Coscinodiscophyceae</taxon>
        <taxon>Thalassiosirophycidae</taxon>
        <taxon>Thalassiosirales</taxon>
        <taxon>Thalassiosiraceae</taxon>
        <taxon>Thalassiosira</taxon>
    </lineage>
</organism>
<dbReference type="OMA" id="MFDSFEF"/>
<feature type="chain" id="PRO_5003839090" description="YchJ-like middle NTF2-like domain-containing protein" evidence="1">
    <location>
        <begin position="20"/>
        <end position="224"/>
    </location>
</feature>
<name>K0RBW3_THAOC</name>
<dbReference type="Proteomes" id="UP000266841">
    <property type="component" value="Unassembled WGS sequence"/>
</dbReference>
<keyword evidence="4" id="KW-1185">Reference proteome</keyword>
<gene>
    <name evidence="3" type="ORF">THAOC_31368</name>
</gene>
<accession>K0RBW3</accession>
<evidence type="ECO:0000256" key="1">
    <source>
        <dbReference type="SAM" id="SignalP"/>
    </source>
</evidence>
<feature type="signal peptide" evidence="1">
    <location>
        <begin position="1"/>
        <end position="19"/>
    </location>
</feature>
<evidence type="ECO:0000313" key="4">
    <source>
        <dbReference type="Proteomes" id="UP000266841"/>
    </source>
</evidence>
<dbReference type="OrthoDB" id="539593at2759"/>
<evidence type="ECO:0000259" key="2">
    <source>
        <dbReference type="Pfam" id="PF17775"/>
    </source>
</evidence>
<dbReference type="Gene3D" id="3.10.450.50">
    <property type="match status" value="1"/>
</dbReference>
<dbReference type="InterPro" id="IPR032710">
    <property type="entry name" value="NTF2-like_dom_sf"/>
</dbReference>
<dbReference type="Pfam" id="PF17775">
    <property type="entry name" value="YchJ_M-like"/>
    <property type="match status" value="1"/>
</dbReference>
<dbReference type="EMBL" id="AGNL01044492">
    <property type="protein sequence ID" value="EJK49724.1"/>
    <property type="molecule type" value="Genomic_DNA"/>
</dbReference>
<dbReference type="AlphaFoldDB" id="K0RBW3"/>
<comment type="caution">
    <text evidence="3">The sequence shown here is derived from an EMBL/GenBank/DDBJ whole genome shotgun (WGS) entry which is preliminary data.</text>
</comment>
<dbReference type="eggNOG" id="ENOG502S4BV">
    <property type="taxonomic scope" value="Eukaryota"/>
</dbReference>
<evidence type="ECO:0000313" key="3">
    <source>
        <dbReference type="EMBL" id="EJK49724.1"/>
    </source>
</evidence>
<proteinExistence type="predicted"/>
<dbReference type="InterPro" id="IPR048469">
    <property type="entry name" value="YchJ-like_M"/>
</dbReference>
<dbReference type="SUPFAM" id="SSF54427">
    <property type="entry name" value="NTF2-like"/>
    <property type="match status" value="1"/>
</dbReference>
<reference evidence="3 4" key="1">
    <citation type="journal article" date="2012" name="Genome Biol.">
        <title>Genome and low-iron response of an oceanic diatom adapted to chronic iron limitation.</title>
        <authorList>
            <person name="Lommer M."/>
            <person name="Specht M."/>
            <person name="Roy A.S."/>
            <person name="Kraemer L."/>
            <person name="Andreson R."/>
            <person name="Gutowska M.A."/>
            <person name="Wolf J."/>
            <person name="Bergner S.V."/>
            <person name="Schilhabel M.B."/>
            <person name="Klostermeier U.C."/>
            <person name="Beiko R.G."/>
            <person name="Rosenstiel P."/>
            <person name="Hippler M."/>
            <person name="Laroche J."/>
        </authorList>
    </citation>
    <scope>NUCLEOTIDE SEQUENCE [LARGE SCALE GENOMIC DNA]</scope>
    <source>
        <strain evidence="3 4">CCMP1005</strain>
    </source>
</reference>
<feature type="domain" description="YchJ-like middle NTF2-like" evidence="2">
    <location>
        <begin position="101"/>
        <end position="208"/>
    </location>
</feature>
<protein>
    <recommendedName>
        <fullName evidence="2">YchJ-like middle NTF2-like domain-containing protein</fullName>
    </recommendedName>
</protein>